<sequence length="62" mass="6876">MAKSRTKAENNNNKGSVVTLLLDSSFRKLENEAIAWRREKAAAAVELMAAAGSLETREKELR</sequence>
<dbReference type="AlphaFoldDB" id="A0AAP0QJK4"/>
<organism evidence="1 2">
    <name type="scientific">Citrus x changshan-huyou</name>
    <dbReference type="NCBI Taxonomy" id="2935761"/>
    <lineage>
        <taxon>Eukaryota</taxon>
        <taxon>Viridiplantae</taxon>
        <taxon>Streptophyta</taxon>
        <taxon>Embryophyta</taxon>
        <taxon>Tracheophyta</taxon>
        <taxon>Spermatophyta</taxon>
        <taxon>Magnoliopsida</taxon>
        <taxon>eudicotyledons</taxon>
        <taxon>Gunneridae</taxon>
        <taxon>Pentapetalae</taxon>
        <taxon>rosids</taxon>
        <taxon>malvids</taxon>
        <taxon>Sapindales</taxon>
        <taxon>Rutaceae</taxon>
        <taxon>Aurantioideae</taxon>
        <taxon>Citrus</taxon>
    </lineage>
</organism>
<protein>
    <submittedName>
        <fullName evidence="1">Uncharacterized protein</fullName>
    </submittedName>
</protein>
<evidence type="ECO:0000313" key="1">
    <source>
        <dbReference type="EMBL" id="KAK9200208.1"/>
    </source>
</evidence>
<keyword evidence="2" id="KW-1185">Reference proteome</keyword>
<proteinExistence type="predicted"/>
<comment type="caution">
    <text evidence="1">The sequence shown here is derived from an EMBL/GenBank/DDBJ whole genome shotgun (WGS) entry which is preliminary data.</text>
</comment>
<name>A0AAP0QJK4_9ROSI</name>
<gene>
    <name evidence="1" type="ORF">WN944_015404</name>
</gene>
<accession>A0AAP0QJK4</accession>
<evidence type="ECO:0000313" key="2">
    <source>
        <dbReference type="Proteomes" id="UP001428341"/>
    </source>
</evidence>
<reference evidence="1 2" key="1">
    <citation type="submission" date="2024-05" db="EMBL/GenBank/DDBJ databases">
        <title>Haplotype-resolved chromosome-level genome assembly of Huyou (Citrus changshanensis).</title>
        <authorList>
            <person name="Miao C."/>
            <person name="Chen W."/>
            <person name="Wu Y."/>
            <person name="Wang L."/>
            <person name="Zhao S."/>
            <person name="Grierson D."/>
            <person name="Xu C."/>
            <person name="Chen K."/>
        </authorList>
    </citation>
    <scope>NUCLEOTIDE SEQUENCE [LARGE SCALE GENOMIC DNA]</scope>
    <source>
        <strain evidence="1">01-14</strain>
        <tissue evidence="1">Leaf</tissue>
    </source>
</reference>
<dbReference type="Proteomes" id="UP001428341">
    <property type="component" value="Unassembled WGS sequence"/>
</dbReference>
<dbReference type="EMBL" id="JBCGBO010000005">
    <property type="protein sequence ID" value="KAK9200208.1"/>
    <property type="molecule type" value="Genomic_DNA"/>
</dbReference>